<dbReference type="AlphaFoldDB" id="D6Y9Z6"/>
<protein>
    <recommendedName>
        <fullName evidence="5">Thioesterase family protein</fullName>
    </recommendedName>
</protein>
<dbReference type="HOGENOM" id="CLU_068888_0_0_11"/>
<dbReference type="InterPro" id="IPR052389">
    <property type="entry name" value="Sec_Metab_Biosynth-Assoc"/>
</dbReference>
<accession>D6Y9Z6</accession>
<dbReference type="STRING" id="469371.Tbis_1421"/>
<feature type="domain" description="Acyl-CoA thioesterase-like N-terminal HotDog" evidence="1">
    <location>
        <begin position="24"/>
        <end position="106"/>
    </location>
</feature>
<dbReference type="Proteomes" id="UP000006640">
    <property type="component" value="Chromosome"/>
</dbReference>
<dbReference type="EMBL" id="CP001874">
    <property type="protein sequence ID" value="ADG88139.1"/>
    <property type="molecule type" value="Genomic_DNA"/>
</dbReference>
<dbReference type="Pfam" id="PF20789">
    <property type="entry name" value="4HBT_3C"/>
    <property type="match status" value="1"/>
</dbReference>
<dbReference type="PANTHER" id="PTHR38110">
    <property type="entry name" value="CHROMOSOME 23, WHOLE GENOME SHOTGUN SEQUENCE"/>
    <property type="match status" value="1"/>
</dbReference>
<dbReference type="InterPro" id="IPR049449">
    <property type="entry name" value="TesB_ACOT8-like_N"/>
</dbReference>
<reference evidence="3 4" key="1">
    <citation type="submission" date="2010-01" db="EMBL/GenBank/DDBJ databases">
        <title>The complete genome of Thermobispora bispora DSM 43833.</title>
        <authorList>
            <consortium name="US DOE Joint Genome Institute (JGI-PGF)"/>
            <person name="Lucas S."/>
            <person name="Copeland A."/>
            <person name="Lapidus A."/>
            <person name="Glavina del Rio T."/>
            <person name="Dalin E."/>
            <person name="Tice H."/>
            <person name="Bruce D."/>
            <person name="Goodwin L."/>
            <person name="Pitluck S."/>
            <person name="Kyrpides N."/>
            <person name="Mavromatis K."/>
            <person name="Ivanova N."/>
            <person name="Mikhailova N."/>
            <person name="Chertkov O."/>
            <person name="Brettin T."/>
            <person name="Detter J.C."/>
            <person name="Han C."/>
            <person name="Larimer F."/>
            <person name="Land M."/>
            <person name="Hauser L."/>
            <person name="Markowitz V."/>
            <person name="Cheng J.-F."/>
            <person name="Hugenholtz P."/>
            <person name="Woyke T."/>
            <person name="Wu D."/>
            <person name="Jando M."/>
            <person name="Schneider S."/>
            <person name="Klenk H.-P."/>
            <person name="Eisen J.A."/>
        </authorList>
    </citation>
    <scope>NUCLEOTIDE SEQUENCE [LARGE SCALE GENOMIC DNA]</scope>
    <source>
        <strain evidence="4">ATCC 19993 / DSM 43833 / CBS 139.67 / JCM 10125 / KCTC 9307 / NBRC 14880 / R51</strain>
    </source>
</reference>
<gene>
    <name evidence="3" type="ordered locus">Tbis_1421</name>
</gene>
<dbReference type="InterPro" id="IPR029069">
    <property type="entry name" value="HotDog_dom_sf"/>
</dbReference>
<dbReference type="Gene3D" id="2.40.160.210">
    <property type="entry name" value="Acyl-CoA thioesterase, double hotdog domain"/>
    <property type="match status" value="1"/>
</dbReference>
<dbReference type="RefSeq" id="WP_013131672.1">
    <property type="nucleotide sequence ID" value="NC_014165.1"/>
</dbReference>
<evidence type="ECO:0008006" key="5">
    <source>
        <dbReference type="Google" id="ProtNLM"/>
    </source>
</evidence>
<evidence type="ECO:0000259" key="2">
    <source>
        <dbReference type="Pfam" id="PF20789"/>
    </source>
</evidence>
<dbReference type="eggNOG" id="COG2050">
    <property type="taxonomic scope" value="Bacteria"/>
</dbReference>
<sequence length="263" mass="28767">MAYVFDTDTRVTGLADGRYAVEITDRWNALGNVPNGGYLLAICLRALAEEMPYPDPLTVSANYLRPGVVGPAEVHTRIARVGRRIATGEATLVCQGKETVRVVASFADLDQATGRTTLLGEPPKLPAPEKLPELMDGRTLPGLTVVDRVDYRFTEPLGWMLGRPSGEPSWEFWMRFKDGRPADPLSLSFFVDAMAPTVLDLGELGSTTVQLTVYLRGRPAPGWLACRVGTRYLTGGFHEEDMEIWDSTGTLVAQSRQLALVLG</sequence>
<keyword evidence="4" id="KW-1185">Reference proteome</keyword>
<dbReference type="SUPFAM" id="SSF54637">
    <property type="entry name" value="Thioesterase/thiol ester dehydrase-isomerase"/>
    <property type="match status" value="2"/>
</dbReference>
<feature type="domain" description="Acyl-CoA thioesterase-like C-terminal" evidence="2">
    <location>
        <begin position="128"/>
        <end position="261"/>
    </location>
</feature>
<evidence type="ECO:0000313" key="3">
    <source>
        <dbReference type="EMBL" id="ADG88139.1"/>
    </source>
</evidence>
<evidence type="ECO:0000313" key="4">
    <source>
        <dbReference type="Proteomes" id="UP000006640"/>
    </source>
</evidence>
<name>D6Y9Z6_THEBD</name>
<proteinExistence type="predicted"/>
<dbReference type="InterPro" id="IPR049450">
    <property type="entry name" value="ACOT8-like_C"/>
</dbReference>
<dbReference type="KEGG" id="tbi:Tbis_1421"/>
<dbReference type="Pfam" id="PF13622">
    <property type="entry name" value="4HBT_3"/>
    <property type="match status" value="1"/>
</dbReference>
<dbReference type="InterPro" id="IPR042171">
    <property type="entry name" value="Acyl-CoA_hotdog"/>
</dbReference>
<organism evidence="3 4">
    <name type="scientific">Thermobispora bispora (strain ATCC 19993 / DSM 43833 / CBS 139.67 / JCM 10125 / KCTC 9307 / NBRC 14880 / R51)</name>
    <dbReference type="NCBI Taxonomy" id="469371"/>
    <lineage>
        <taxon>Bacteria</taxon>
        <taxon>Bacillati</taxon>
        <taxon>Actinomycetota</taxon>
        <taxon>Actinomycetes</taxon>
        <taxon>Streptosporangiales</taxon>
        <taxon>Streptosporangiaceae</taxon>
        <taxon>Thermobispora</taxon>
    </lineage>
</organism>
<dbReference type="PANTHER" id="PTHR38110:SF1">
    <property type="entry name" value="THIOESTERASE DOMAIN-CONTAINING PROTEIN"/>
    <property type="match status" value="1"/>
</dbReference>
<evidence type="ECO:0000259" key="1">
    <source>
        <dbReference type="Pfam" id="PF13622"/>
    </source>
</evidence>